<organism evidence="2 3">
    <name type="scientific">Colletotrichum kahawae</name>
    <name type="common">Coffee berry disease fungus</name>
    <dbReference type="NCBI Taxonomy" id="34407"/>
    <lineage>
        <taxon>Eukaryota</taxon>
        <taxon>Fungi</taxon>
        <taxon>Dikarya</taxon>
        <taxon>Ascomycota</taxon>
        <taxon>Pezizomycotina</taxon>
        <taxon>Sordariomycetes</taxon>
        <taxon>Hypocreomycetidae</taxon>
        <taxon>Glomerellales</taxon>
        <taxon>Glomerellaceae</taxon>
        <taxon>Colletotrichum</taxon>
        <taxon>Colletotrichum gloeosporioides species complex</taxon>
    </lineage>
</organism>
<gene>
    <name evidence="2" type="ORF">CKAH01_05161</name>
</gene>
<evidence type="ECO:0000313" key="2">
    <source>
        <dbReference type="EMBL" id="KAK2761931.1"/>
    </source>
</evidence>
<comment type="caution">
    <text evidence="2">The sequence shown here is derived from an EMBL/GenBank/DDBJ whole genome shotgun (WGS) entry which is preliminary data.</text>
</comment>
<dbReference type="AlphaFoldDB" id="A0AAD9YGT9"/>
<dbReference type="Proteomes" id="UP001281614">
    <property type="component" value="Unassembled WGS sequence"/>
</dbReference>
<protein>
    <submittedName>
        <fullName evidence="2">Uncharacterized protein</fullName>
    </submittedName>
</protein>
<feature type="compositionally biased region" description="Basic and acidic residues" evidence="1">
    <location>
        <begin position="8"/>
        <end position="19"/>
    </location>
</feature>
<accession>A0AAD9YGT9</accession>
<proteinExistence type="predicted"/>
<name>A0AAD9YGT9_COLKA</name>
<sequence length="167" mass="17849">MDTGLDGRALREEGGRRGEGNLGGAQKYVPFYNVDFEGLDSGKDPRPPMEGTERGPGRLKALGICNVAFHFQGAIDQPCPPSAGLLPGAGSRARGFQTPWTYTAAVPYQPTVSCSSFIVSLPVLNVKDAWNSISNWEPGLWINVIMDGMNACPIGPSVRSRLAVCIL</sequence>
<keyword evidence="3" id="KW-1185">Reference proteome</keyword>
<feature type="region of interest" description="Disordered" evidence="1">
    <location>
        <begin position="1"/>
        <end position="22"/>
    </location>
</feature>
<reference evidence="2" key="1">
    <citation type="submission" date="2023-02" db="EMBL/GenBank/DDBJ databases">
        <title>Colletotrichum kahawae CIFC_Que2 genome sequencing and assembly.</title>
        <authorList>
            <person name="Baroncelli R."/>
        </authorList>
    </citation>
    <scope>NUCLEOTIDE SEQUENCE</scope>
    <source>
        <strain evidence="2">CIFC_Que2</strain>
    </source>
</reference>
<evidence type="ECO:0000313" key="3">
    <source>
        <dbReference type="Proteomes" id="UP001281614"/>
    </source>
</evidence>
<evidence type="ECO:0000256" key="1">
    <source>
        <dbReference type="SAM" id="MobiDB-lite"/>
    </source>
</evidence>
<dbReference type="EMBL" id="VYYT01000157">
    <property type="protein sequence ID" value="KAK2761931.1"/>
    <property type="molecule type" value="Genomic_DNA"/>
</dbReference>